<evidence type="ECO:0000256" key="8">
    <source>
        <dbReference type="ARBA" id="ARBA00023170"/>
    </source>
</evidence>
<keyword evidence="2" id="KW-1003">Cell membrane</keyword>
<evidence type="ECO:0000256" key="9">
    <source>
        <dbReference type="ARBA" id="ARBA00023224"/>
    </source>
</evidence>
<dbReference type="GO" id="GO:0050911">
    <property type="term" value="P:detection of chemical stimulus involved in sensory perception of smell"/>
    <property type="evidence" value="ECO:0000318"/>
    <property type="project" value="GO_Central"/>
</dbReference>
<keyword evidence="6 10" id="KW-1133">Transmembrane helix</keyword>
<dbReference type="PANTHER" id="PTHR21137">
    <property type="entry name" value="ODORANT RECEPTOR"/>
    <property type="match status" value="1"/>
</dbReference>
<evidence type="ECO:0000313" key="12">
    <source>
        <dbReference type="Proteomes" id="UP000007266"/>
    </source>
</evidence>
<organism evidence="11 12">
    <name type="scientific">Tribolium castaneum</name>
    <name type="common">Red flour beetle</name>
    <dbReference type="NCBI Taxonomy" id="7070"/>
    <lineage>
        <taxon>Eukaryota</taxon>
        <taxon>Metazoa</taxon>
        <taxon>Ecdysozoa</taxon>
        <taxon>Arthropoda</taxon>
        <taxon>Hexapoda</taxon>
        <taxon>Insecta</taxon>
        <taxon>Pterygota</taxon>
        <taxon>Neoptera</taxon>
        <taxon>Endopterygota</taxon>
        <taxon>Coleoptera</taxon>
        <taxon>Polyphaga</taxon>
        <taxon>Cucujiformia</taxon>
        <taxon>Tenebrionidae</taxon>
        <taxon>Tenebrionidae incertae sedis</taxon>
        <taxon>Tribolium</taxon>
    </lineage>
</organism>
<proteinExistence type="predicted"/>
<dbReference type="GO" id="GO:0004984">
    <property type="term" value="F:olfactory receptor activity"/>
    <property type="evidence" value="ECO:0000318"/>
    <property type="project" value="GO_Central"/>
</dbReference>
<keyword evidence="12" id="KW-1185">Reference proteome</keyword>
<reference evidence="11 12" key="1">
    <citation type="journal article" date="2008" name="Nature">
        <title>The genome of the model beetle and pest Tribolium castaneum.</title>
        <authorList>
            <consortium name="Tribolium Genome Sequencing Consortium"/>
            <person name="Richards S."/>
            <person name="Gibbs R.A."/>
            <person name="Weinstock G.M."/>
            <person name="Brown S.J."/>
            <person name="Denell R."/>
            <person name="Beeman R.W."/>
            <person name="Gibbs R."/>
            <person name="Beeman R.W."/>
            <person name="Brown S.J."/>
            <person name="Bucher G."/>
            <person name="Friedrich M."/>
            <person name="Grimmelikhuijzen C.J."/>
            <person name="Klingler M."/>
            <person name="Lorenzen M."/>
            <person name="Richards S."/>
            <person name="Roth S."/>
            <person name="Schroder R."/>
            <person name="Tautz D."/>
            <person name="Zdobnov E.M."/>
            <person name="Muzny D."/>
            <person name="Gibbs R.A."/>
            <person name="Weinstock G.M."/>
            <person name="Attaway T."/>
            <person name="Bell S."/>
            <person name="Buhay C.J."/>
            <person name="Chandrabose M.N."/>
            <person name="Chavez D."/>
            <person name="Clerk-Blankenburg K.P."/>
            <person name="Cree A."/>
            <person name="Dao M."/>
            <person name="Davis C."/>
            <person name="Chacko J."/>
            <person name="Dinh H."/>
            <person name="Dugan-Rocha S."/>
            <person name="Fowler G."/>
            <person name="Garner T.T."/>
            <person name="Garnes J."/>
            <person name="Gnirke A."/>
            <person name="Hawes A."/>
            <person name="Hernandez J."/>
            <person name="Hines S."/>
            <person name="Holder M."/>
            <person name="Hume J."/>
            <person name="Jhangiani S.N."/>
            <person name="Joshi V."/>
            <person name="Khan Z.M."/>
            <person name="Jackson L."/>
            <person name="Kovar C."/>
            <person name="Kowis A."/>
            <person name="Lee S."/>
            <person name="Lewis L.R."/>
            <person name="Margolis J."/>
            <person name="Morgan M."/>
            <person name="Nazareth L.V."/>
            <person name="Nguyen N."/>
            <person name="Okwuonu G."/>
            <person name="Parker D."/>
            <person name="Richards S."/>
            <person name="Ruiz S.J."/>
            <person name="Santibanez J."/>
            <person name="Savard J."/>
            <person name="Scherer S.E."/>
            <person name="Schneider B."/>
            <person name="Sodergren E."/>
            <person name="Tautz D."/>
            <person name="Vattahil S."/>
            <person name="Villasana D."/>
            <person name="White C.S."/>
            <person name="Wright R."/>
            <person name="Park Y."/>
            <person name="Beeman R.W."/>
            <person name="Lord J."/>
            <person name="Oppert B."/>
            <person name="Lorenzen M."/>
            <person name="Brown S."/>
            <person name="Wang L."/>
            <person name="Savard J."/>
            <person name="Tautz D."/>
            <person name="Richards S."/>
            <person name="Weinstock G."/>
            <person name="Gibbs R.A."/>
            <person name="Liu Y."/>
            <person name="Worley K."/>
            <person name="Weinstock G."/>
            <person name="Elsik C.G."/>
            <person name="Reese J.T."/>
            <person name="Elhaik E."/>
            <person name="Landan G."/>
            <person name="Graur D."/>
            <person name="Arensburger P."/>
            <person name="Atkinson P."/>
            <person name="Beeman R.W."/>
            <person name="Beidler J."/>
            <person name="Brown S.J."/>
            <person name="Demuth J.P."/>
            <person name="Drury D.W."/>
            <person name="Du Y.Z."/>
            <person name="Fujiwara H."/>
            <person name="Lorenzen M."/>
            <person name="Maselli V."/>
            <person name="Osanai M."/>
            <person name="Park Y."/>
            <person name="Robertson H.M."/>
            <person name="Tu Z."/>
            <person name="Wang J.J."/>
            <person name="Wang S."/>
            <person name="Richards S."/>
            <person name="Song H."/>
            <person name="Zhang L."/>
            <person name="Sodergren E."/>
            <person name="Werner D."/>
            <person name="Stanke M."/>
            <person name="Morgenstern B."/>
            <person name="Solovyev V."/>
            <person name="Kosarev P."/>
            <person name="Brown G."/>
            <person name="Chen H.C."/>
            <person name="Ermolaeva O."/>
            <person name="Hlavina W."/>
            <person name="Kapustin Y."/>
            <person name="Kiryutin B."/>
            <person name="Kitts P."/>
            <person name="Maglott D."/>
            <person name="Pruitt K."/>
            <person name="Sapojnikov V."/>
            <person name="Souvorov A."/>
            <person name="Mackey A.J."/>
            <person name="Waterhouse R.M."/>
            <person name="Wyder S."/>
            <person name="Zdobnov E.M."/>
            <person name="Zdobnov E.M."/>
            <person name="Wyder S."/>
            <person name="Kriventseva E.V."/>
            <person name="Kadowaki T."/>
            <person name="Bork P."/>
            <person name="Aranda M."/>
            <person name="Bao R."/>
            <person name="Beermann A."/>
            <person name="Berns N."/>
            <person name="Bolognesi R."/>
            <person name="Bonneton F."/>
            <person name="Bopp D."/>
            <person name="Brown S.J."/>
            <person name="Bucher G."/>
            <person name="Butts T."/>
            <person name="Chaumot A."/>
            <person name="Denell R.E."/>
            <person name="Ferrier D.E."/>
            <person name="Friedrich M."/>
            <person name="Gordon C.M."/>
            <person name="Jindra M."/>
            <person name="Klingler M."/>
            <person name="Lan Q."/>
            <person name="Lattorff H.M."/>
            <person name="Laudet V."/>
            <person name="von Levetsow C."/>
            <person name="Liu Z."/>
            <person name="Lutz R."/>
            <person name="Lynch J.A."/>
            <person name="da Fonseca R.N."/>
            <person name="Posnien N."/>
            <person name="Reuter R."/>
            <person name="Roth S."/>
            <person name="Savard J."/>
            <person name="Schinko J.B."/>
            <person name="Schmitt C."/>
            <person name="Schoppmeier M."/>
            <person name="Schroder R."/>
            <person name="Shippy T.D."/>
            <person name="Simonnet F."/>
            <person name="Marques-Souza H."/>
            <person name="Tautz D."/>
            <person name="Tomoyasu Y."/>
            <person name="Trauner J."/>
            <person name="Van der Zee M."/>
            <person name="Vervoort M."/>
            <person name="Wittkopp N."/>
            <person name="Wimmer E.A."/>
            <person name="Yang X."/>
            <person name="Jones A.K."/>
            <person name="Sattelle D.B."/>
            <person name="Ebert P.R."/>
            <person name="Nelson D."/>
            <person name="Scott J.G."/>
            <person name="Beeman R.W."/>
            <person name="Muthukrishnan S."/>
            <person name="Kramer K.J."/>
            <person name="Arakane Y."/>
            <person name="Beeman R.W."/>
            <person name="Zhu Q."/>
            <person name="Hogenkamp D."/>
            <person name="Dixit R."/>
            <person name="Oppert B."/>
            <person name="Jiang H."/>
            <person name="Zou Z."/>
            <person name="Marshall J."/>
            <person name="Elpidina E."/>
            <person name="Vinokurov K."/>
            <person name="Oppert C."/>
            <person name="Zou Z."/>
            <person name="Evans J."/>
            <person name="Lu Z."/>
            <person name="Zhao P."/>
            <person name="Sumathipala N."/>
            <person name="Altincicek B."/>
            <person name="Vilcinskas A."/>
            <person name="Williams M."/>
            <person name="Hultmark D."/>
            <person name="Hetru C."/>
            <person name="Jiang H."/>
            <person name="Grimmelikhuijzen C.J."/>
            <person name="Hauser F."/>
            <person name="Cazzamali G."/>
            <person name="Williamson M."/>
            <person name="Park Y."/>
            <person name="Li B."/>
            <person name="Tanaka Y."/>
            <person name="Predel R."/>
            <person name="Neupert S."/>
            <person name="Schachtner J."/>
            <person name="Verleyen P."/>
            <person name="Raible F."/>
            <person name="Bork P."/>
            <person name="Friedrich M."/>
            <person name="Walden K.K."/>
            <person name="Robertson H.M."/>
            <person name="Angeli S."/>
            <person name="Foret S."/>
            <person name="Bucher G."/>
            <person name="Schuetz S."/>
            <person name="Maleszka R."/>
            <person name="Wimmer E.A."/>
            <person name="Beeman R.W."/>
            <person name="Lorenzen M."/>
            <person name="Tomoyasu Y."/>
            <person name="Miller S.C."/>
            <person name="Grossmann D."/>
            <person name="Bucher G."/>
        </authorList>
    </citation>
    <scope>NUCLEOTIDE SEQUENCE [LARGE SCALE GENOMIC DNA]</scope>
    <source>
        <strain evidence="11 12">Georgia GA2</strain>
    </source>
</reference>
<evidence type="ECO:0000256" key="10">
    <source>
        <dbReference type="SAM" id="Phobius"/>
    </source>
</evidence>
<feature type="transmembrane region" description="Helical" evidence="10">
    <location>
        <begin position="351"/>
        <end position="369"/>
    </location>
</feature>
<dbReference type="eggNOG" id="ENOG502S54D">
    <property type="taxonomic scope" value="Eukaryota"/>
</dbReference>
<dbReference type="OMA" id="CEWIEES"/>
<evidence type="ECO:0000256" key="6">
    <source>
        <dbReference type="ARBA" id="ARBA00022989"/>
    </source>
</evidence>
<keyword evidence="9" id="KW-0807">Transducer</keyword>
<feature type="transmembrane region" description="Helical" evidence="10">
    <location>
        <begin position="70"/>
        <end position="88"/>
    </location>
</feature>
<feature type="transmembrane region" description="Helical" evidence="10">
    <location>
        <begin position="512"/>
        <end position="532"/>
    </location>
</feature>
<dbReference type="GO" id="GO:0007165">
    <property type="term" value="P:signal transduction"/>
    <property type="evidence" value="ECO:0007669"/>
    <property type="project" value="UniProtKB-KW"/>
</dbReference>
<gene>
    <name evidence="11" type="primary">AUGUSTUS-3.0.2_32074</name>
    <name evidence="11" type="ORF">TcasGA2_TC032074</name>
</gene>
<comment type="subcellular location">
    <subcellularLocation>
        <location evidence="1">Cell membrane</location>
        <topology evidence="1">Multi-pass membrane protein</topology>
    </subcellularLocation>
</comment>
<evidence type="ECO:0000256" key="7">
    <source>
        <dbReference type="ARBA" id="ARBA00023136"/>
    </source>
</evidence>
<evidence type="ECO:0000256" key="1">
    <source>
        <dbReference type="ARBA" id="ARBA00004651"/>
    </source>
</evidence>
<dbReference type="AlphaFoldDB" id="A0A139WML2"/>
<keyword evidence="4 10" id="KW-0812">Transmembrane</keyword>
<keyword evidence="5" id="KW-0552">Olfaction</keyword>
<dbReference type="FunCoup" id="A0A139WML2">
    <property type="interactions" value="61"/>
</dbReference>
<dbReference type="Proteomes" id="UP000007266">
    <property type="component" value="Linkage group 2"/>
</dbReference>
<dbReference type="GO" id="GO:0005549">
    <property type="term" value="F:odorant binding"/>
    <property type="evidence" value="ECO:0007669"/>
    <property type="project" value="InterPro"/>
</dbReference>
<evidence type="ECO:0000313" key="11">
    <source>
        <dbReference type="EMBL" id="KYB29106.1"/>
    </source>
</evidence>
<dbReference type="Pfam" id="PF02949">
    <property type="entry name" value="7tm_6"/>
    <property type="match status" value="2"/>
</dbReference>
<feature type="transmembrane region" description="Helical" evidence="10">
    <location>
        <begin position="196"/>
        <end position="220"/>
    </location>
</feature>
<dbReference type="EMBL" id="KQ971312">
    <property type="protein sequence ID" value="KYB29106.1"/>
    <property type="molecule type" value="Genomic_DNA"/>
</dbReference>
<feature type="transmembrane region" description="Helical" evidence="10">
    <location>
        <begin position="389"/>
        <end position="407"/>
    </location>
</feature>
<feature type="transmembrane region" description="Helical" evidence="10">
    <location>
        <begin position="232"/>
        <end position="252"/>
    </location>
</feature>
<dbReference type="InParanoid" id="A0A139WML2"/>
<feature type="transmembrane region" description="Helical" evidence="10">
    <location>
        <begin position="571"/>
        <end position="595"/>
    </location>
</feature>
<sequence>MIESFGDMEKMTDASFLLLTNVVQSIKITVFNTYRSRVWQLVESMNREVFKPRNATQYNILVHEIKKSKFITISFFIACVLTCASWGISPLLDTTVTNRRRLPLSGWYPFKTEASPVFELTYAYQMFVTTVGGLGNISMDTFMSGCIMNLSAQISVLNNALENMEPKKLRTDEEINESLVRNVIHHRNILQFADEFTNLFTTCITGMFVVGVIIVCISMFQMSLVPVLSFRFLAMLLYQICVLIEMYLWCYYGNEVILKSNKLTESAYKCQWIDGSKKFKQHLLYFMTRTQIPLNLYASGYFVLSLETFKAIVKSSWSYFAVLNQVHSKQIDIHFFGYFLPEFGKHPKKKIIYVIYAVIFVGTTFGLSLVSEIANMINAFGDIEKMTDASFLLLTNLVQCFKMYSFLTHGPRVWKLIHSMNNSDFKPKNLEQRNILVEEIKMSKRISKTFFMACTIVCSLWGISPFIDRGNSEKLRLPLSGWYPYSTDTSPGYEITYAHQTLTTWIDGLADVGMDTFLSGVIMVIAAQLSLLNNSLKNLTKNCKNDGKKANTNLIECVIHYRTIIRFADEVTYLFTSCITAQFIIGVIIVCVSLFQMTLVSLRSFQFFSMFLYQGCVLMEIFLWCYYGNEIILKSDELTRSAYMCEWIEESREFKKNLIFFMTRTQFPLKLYASRYFTLSLETFTAVVKSSWSYFAVLNQVHTK</sequence>
<dbReference type="InterPro" id="IPR004117">
    <property type="entry name" value="7tm6_olfct_rcpt"/>
</dbReference>
<keyword evidence="7 10" id="KW-0472">Membrane</keyword>
<evidence type="ECO:0000256" key="4">
    <source>
        <dbReference type="ARBA" id="ARBA00022692"/>
    </source>
</evidence>
<keyword evidence="8" id="KW-0675">Receptor</keyword>
<accession>A0A139WML2</accession>
<reference evidence="11 12" key="2">
    <citation type="journal article" date="2010" name="Nucleic Acids Res.">
        <title>BeetleBase in 2010: revisions to provide comprehensive genomic information for Tribolium castaneum.</title>
        <authorList>
            <person name="Kim H.S."/>
            <person name="Murphy T."/>
            <person name="Xia J."/>
            <person name="Caragea D."/>
            <person name="Park Y."/>
            <person name="Beeman R.W."/>
            <person name="Lorenzen M.D."/>
            <person name="Butcher S."/>
            <person name="Manak J.R."/>
            <person name="Brown S.J."/>
        </authorList>
    </citation>
    <scope>GENOME REANNOTATION</scope>
    <source>
        <strain evidence="11 12">Georgia GA2</strain>
    </source>
</reference>
<dbReference type="PANTHER" id="PTHR21137:SF35">
    <property type="entry name" value="ODORANT RECEPTOR 19A-RELATED"/>
    <property type="match status" value="1"/>
</dbReference>
<evidence type="ECO:0000256" key="2">
    <source>
        <dbReference type="ARBA" id="ARBA00022475"/>
    </source>
</evidence>
<feature type="transmembrane region" description="Helical" evidence="10">
    <location>
        <begin position="607"/>
        <end position="627"/>
    </location>
</feature>
<feature type="transmembrane region" description="Helical" evidence="10">
    <location>
        <begin position="449"/>
        <end position="467"/>
    </location>
</feature>
<dbReference type="GO" id="GO:0005886">
    <property type="term" value="C:plasma membrane"/>
    <property type="evidence" value="ECO:0000318"/>
    <property type="project" value="GO_Central"/>
</dbReference>
<keyword evidence="3" id="KW-0716">Sensory transduction</keyword>
<evidence type="ECO:0000256" key="5">
    <source>
        <dbReference type="ARBA" id="ARBA00022725"/>
    </source>
</evidence>
<name>A0A139WML2_TRICA</name>
<evidence type="ECO:0000256" key="3">
    <source>
        <dbReference type="ARBA" id="ARBA00022606"/>
    </source>
</evidence>
<protein>
    <submittedName>
        <fullName evidence="11">Uncharacterized protein</fullName>
    </submittedName>
</protein>